<evidence type="ECO:0000313" key="2">
    <source>
        <dbReference type="Proteomes" id="UP000054359"/>
    </source>
</evidence>
<gene>
    <name evidence="1" type="ORF">X975_14774</name>
</gene>
<dbReference type="AlphaFoldDB" id="A0A087UJF6"/>
<feature type="non-terminal residue" evidence="1">
    <location>
        <position position="116"/>
    </location>
</feature>
<name>A0A087UJF6_STEMI</name>
<organism evidence="1 2">
    <name type="scientific">Stegodyphus mimosarum</name>
    <name type="common">African social velvet spider</name>
    <dbReference type="NCBI Taxonomy" id="407821"/>
    <lineage>
        <taxon>Eukaryota</taxon>
        <taxon>Metazoa</taxon>
        <taxon>Ecdysozoa</taxon>
        <taxon>Arthropoda</taxon>
        <taxon>Chelicerata</taxon>
        <taxon>Arachnida</taxon>
        <taxon>Araneae</taxon>
        <taxon>Araneomorphae</taxon>
        <taxon>Entelegynae</taxon>
        <taxon>Eresoidea</taxon>
        <taxon>Eresidae</taxon>
        <taxon>Stegodyphus</taxon>
    </lineage>
</organism>
<dbReference type="EMBL" id="KK120090">
    <property type="protein sequence ID" value="KFM77495.1"/>
    <property type="molecule type" value="Genomic_DNA"/>
</dbReference>
<keyword evidence="2" id="KW-1185">Reference proteome</keyword>
<proteinExistence type="predicted"/>
<accession>A0A087UJF6</accession>
<protein>
    <submittedName>
        <fullName evidence="1">Uncharacterized protein</fullName>
    </submittedName>
</protein>
<sequence>MIVSVFHWLLIWPFPNLVRSWNDAWLFLFSNFFSLIMSPEYRCRGINYEISISVHLLVTHSSLPSSVVVINVTFPYLRCHSSNRSLCVILRFIEFGKFFRSRSCLSGGKKVSDLAP</sequence>
<reference evidence="1 2" key="1">
    <citation type="submission" date="2013-11" db="EMBL/GenBank/DDBJ databases">
        <title>Genome sequencing of Stegodyphus mimosarum.</title>
        <authorList>
            <person name="Bechsgaard J."/>
        </authorList>
    </citation>
    <scope>NUCLEOTIDE SEQUENCE [LARGE SCALE GENOMIC DNA]</scope>
</reference>
<dbReference type="Proteomes" id="UP000054359">
    <property type="component" value="Unassembled WGS sequence"/>
</dbReference>
<evidence type="ECO:0000313" key="1">
    <source>
        <dbReference type="EMBL" id="KFM77495.1"/>
    </source>
</evidence>